<proteinExistence type="predicted"/>
<accession>A6MAC4</accession>
<dbReference type="Proteomes" id="UP000000714">
    <property type="component" value="Segment"/>
</dbReference>
<dbReference type="KEGG" id="vg:5601976"/>
<organism evidence="1 2">
    <name type="scientific">Lactococcus phage KSY1</name>
    <dbReference type="NCBI Taxonomy" id="2913972"/>
    <lineage>
        <taxon>Viruses</taxon>
        <taxon>Duplodnaviria</taxon>
        <taxon>Heunggongvirae</taxon>
        <taxon>Uroviricota</taxon>
        <taxon>Caudoviricetes</taxon>
        <taxon>Chopinvirus</taxon>
        <taxon>Chopinvirus KSY1</taxon>
    </lineage>
</organism>
<evidence type="ECO:0000313" key="2">
    <source>
        <dbReference type="Proteomes" id="UP000000714"/>
    </source>
</evidence>
<dbReference type="EMBL" id="DQ535032">
    <property type="protein sequence ID" value="ABG21602.1"/>
    <property type="molecule type" value="Genomic_DNA"/>
</dbReference>
<sequence>MIIKKRIVTSSKYHSNNPVKQFSSNPIEADINARFLNAKNNPGSKQVALDYAHKLAKANESEHEVYETRQGNLWNDDNIDMR</sequence>
<name>A6MAC4_9CAUD</name>
<evidence type="ECO:0000313" key="1">
    <source>
        <dbReference type="EMBL" id="ABG21602.1"/>
    </source>
</evidence>
<protein>
    <submittedName>
        <fullName evidence="1">Gp059</fullName>
    </submittedName>
</protein>
<keyword evidence="2" id="KW-1185">Reference proteome</keyword>
<gene>
    <name evidence="1" type="ORF">KSY1p059</name>
</gene>
<dbReference type="GeneID" id="5601976"/>
<dbReference type="RefSeq" id="YP_001469058.1">
    <property type="nucleotide sequence ID" value="NC_009817.1"/>
</dbReference>
<reference evidence="1 2" key="1">
    <citation type="journal article" date="2007" name="Virology">
        <title>KSY1, a lactococcal phage with a T7-like transcription.</title>
        <authorList>
            <person name="Chopin A."/>
            <person name="Deveau H."/>
            <person name="Ehrlich S.D."/>
            <person name="Moineau S."/>
            <person name="Chopin M.C."/>
        </authorList>
    </citation>
    <scope>NUCLEOTIDE SEQUENCE</scope>
</reference>